<dbReference type="GO" id="GO:0003677">
    <property type="term" value="F:DNA binding"/>
    <property type="evidence" value="ECO:0007669"/>
    <property type="project" value="TreeGrafter"/>
</dbReference>
<evidence type="ECO:0000259" key="3">
    <source>
        <dbReference type="Pfam" id="PF03446"/>
    </source>
</evidence>
<dbReference type="OrthoDB" id="4029976at2"/>
<dbReference type="PANTHER" id="PTHR43580">
    <property type="entry name" value="OXIDOREDUCTASE GLYR1-RELATED"/>
    <property type="match status" value="1"/>
</dbReference>
<sequence length="300" mass="30778">MTSSEHDHAGSDQAGSVTFLGLGLMGHALADTLLAAGRPTTVWNRSTDKGADLIGRAARRAGSAGEAITASSLAIVCTAHNNAVRELVQPLAAELRGRTLINLTSGSSSEARGISDWAAGHEIAYLDGAVLAVPDGIGTDEAAIVYSGDKDAFDQHNPVLRRLATPTFLGNAPGLAALHDVAVLGMMWHILNAFLHAAALLQSAGVSATPLTPVLEGGIATTTGWLADYAEQIDAGVFPGDDSTIATHLAAMTHLIDESGAHGVSTDLPLQMKAIADRAVAEGLGQSGHAAMISQFRSPE</sequence>
<reference evidence="5 6" key="1">
    <citation type="journal article" date="2019" name="Int. J. Syst. Evol. Microbiol.">
        <title>Streptomyces cyaneochromogenes sp. nov., a blue pigment-producing actinomycete from manganese-contaminated soil.</title>
        <authorList>
            <person name="Tang X."/>
            <person name="Zhao J."/>
            <person name="Li K."/>
            <person name="Chen Z."/>
            <person name="Sun Y."/>
            <person name="Gao J."/>
        </authorList>
    </citation>
    <scope>NUCLEOTIDE SEQUENCE [LARGE SCALE GENOMIC DNA]</scope>
    <source>
        <strain evidence="5 6">MK-45</strain>
    </source>
</reference>
<dbReference type="Pfam" id="PF03446">
    <property type="entry name" value="NAD_binding_2"/>
    <property type="match status" value="1"/>
</dbReference>
<dbReference type="InterPro" id="IPR051265">
    <property type="entry name" value="HIBADH-related_NP60_sf"/>
</dbReference>
<dbReference type="SUPFAM" id="SSF51735">
    <property type="entry name" value="NAD(P)-binding Rossmann-fold domains"/>
    <property type="match status" value="1"/>
</dbReference>
<evidence type="ECO:0000256" key="2">
    <source>
        <dbReference type="ARBA" id="ARBA00023002"/>
    </source>
</evidence>
<dbReference type="Pfam" id="PF21761">
    <property type="entry name" value="RedAm-like_C"/>
    <property type="match status" value="1"/>
</dbReference>
<feature type="domain" description="NADPH-dependent reductive aminase-like C-terminal" evidence="4">
    <location>
        <begin position="173"/>
        <end position="297"/>
    </location>
</feature>
<dbReference type="InterPro" id="IPR013328">
    <property type="entry name" value="6PGD_dom2"/>
</dbReference>
<dbReference type="InterPro" id="IPR048666">
    <property type="entry name" value="RedAm-like_C"/>
</dbReference>
<comment type="similarity">
    <text evidence="1">Belongs to the HIBADH-related family.</text>
</comment>
<protein>
    <submittedName>
        <fullName evidence="5">NAD(P)-dependent oxidoreductase</fullName>
    </submittedName>
</protein>
<dbReference type="GO" id="GO:0016491">
    <property type="term" value="F:oxidoreductase activity"/>
    <property type="evidence" value="ECO:0007669"/>
    <property type="project" value="UniProtKB-KW"/>
</dbReference>
<feature type="domain" description="6-phosphogluconate dehydrogenase NADP-binding" evidence="3">
    <location>
        <begin position="17"/>
        <end position="166"/>
    </location>
</feature>
<dbReference type="EMBL" id="CP034539">
    <property type="protein sequence ID" value="AZQ32258.1"/>
    <property type="molecule type" value="Genomic_DNA"/>
</dbReference>
<evidence type="ECO:0000313" key="5">
    <source>
        <dbReference type="EMBL" id="AZQ32258.1"/>
    </source>
</evidence>
<dbReference type="KEGG" id="scya:EJ357_01225"/>
<dbReference type="InterPro" id="IPR006115">
    <property type="entry name" value="6PGDH_NADP-bd"/>
</dbReference>
<name>A0A3S5HT71_9ACTN</name>
<dbReference type="Proteomes" id="UP000280298">
    <property type="component" value="Chromosome"/>
</dbReference>
<evidence type="ECO:0000256" key="1">
    <source>
        <dbReference type="ARBA" id="ARBA00009080"/>
    </source>
</evidence>
<evidence type="ECO:0000313" key="6">
    <source>
        <dbReference type="Proteomes" id="UP000280298"/>
    </source>
</evidence>
<dbReference type="GO" id="GO:0031491">
    <property type="term" value="F:nucleosome binding"/>
    <property type="evidence" value="ECO:0007669"/>
    <property type="project" value="TreeGrafter"/>
</dbReference>
<dbReference type="GO" id="GO:0000785">
    <property type="term" value="C:chromatin"/>
    <property type="evidence" value="ECO:0007669"/>
    <property type="project" value="TreeGrafter"/>
</dbReference>
<dbReference type="PIRSF" id="PIRSF000103">
    <property type="entry name" value="HIBADH"/>
    <property type="match status" value="1"/>
</dbReference>
<dbReference type="Gene3D" id="3.40.50.720">
    <property type="entry name" value="NAD(P)-binding Rossmann-like Domain"/>
    <property type="match status" value="1"/>
</dbReference>
<dbReference type="AlphaFoldDB" id="A0A3S5HT71"/>
<dbReference type="InterPro" id="IPR036291">
    <property type="entry name" value="NAD(P)-bd_dom_sf"/>
</dbReference>
<keyword evidence="2" id="KW-0560">Oxidoreductase</keyword>
<evidence type="ECO:0000259" key="4">
    <source>
        <dbReference type="Pfam" id="PF21761"/>
    </source>
</evidence>
<dbReference type="PANTHER" id="PTHR43580:SF2">
    <property type="entry name" value="CYTOKINE-LIKE NUCLEAR FACTOR N-PAC"/>
    <property type="match status" value="1"/>
</dbReference>
<gene>
    <name evidence="5" type="ORF">EJ357_01225</name>
</gene>
<dbReference type="InterPro" id="IPR015815">
    <property type="entry name" value="HIBADH-related"/>
</dbReference>
<proteinExistence type="inferred from homology"/>
<dbReference type="GO" id="GO:0140673">
    <property type="term" value="P:transcription elongation-coupled chromatin remodeling"/>
    <property type="evidence" value="ECO:0007669"/>
    <property type="project" value="TreeGrafter"/>
</dbReference>
<dbReference type="Gene3D" id="1.10.1040.10">
    <property type="entry name" value="N-(1-d-carboxylethyl)-l-norvaline Dehydrogenase, domain 2"/>
    <property type="match status" value="1"/>
</dbReference>
<organism evidence="5 6">
    <name type="scientific">Streptomyces cyaneochromogenes</name>
    <dbReference type="NCBI Taxonomy" id="2496836"/>
    <lineage>
        <taxon>Bacteria</taxon>
        <taxon>Bacillati</taxon>
        <taxon>Actinomycetota</taxon>
        <taxon>Actinomycetes</taxon>
        <taxon>Kitasatosporales</taxon>
        <taxon>Streptomycetaceae</taxon>
        <taxon>Streptomyces</taxon>
    </lineage>
</organism>
<accession>A0A3S5HT71</accession>
<keyword evidence="6" id="KW-1185">Reference proteome</keyword>
<dbReference type="GO" id="GO:0050661">
    <property type="term" value="F:NADP binding"/>
    <property type="evidence" value="ECO:0007669"/>
    <property type="project" value="InterPro"/>
</dbReference>